<dbReference type="EMBL" id="JAPFFF010000006">
    <property type="protein sequence ID" value="KAK8888391.1"/>
    <property type="molecule type" value="Genomic_DNA"/>
</dbReference>
<protein>
    <recommendedName>
        <fullName evidence="1">BD-FAE-like domain-containing protein</fullName>
    </recommendedName>
</protein>
<dbReference type="InterPro" id="IPR029058">
    <property type="entry name" value="AB_hydrolase_fold"/>
</dbReference>
<feature type="domain" description="BD-FAE-like" evidence="1">
    <location>
        <begin position="97"/>
        <end position="187"/>
    </location>
</feature>
<gene>
    <name evidence="2" type="ORF">M9Y10_039461</name>
</gene>
<reference evidence="2 3" key="1">
    <citation type="submission" date="2024-04" db="EMBL/GenBank/DDBJ databases">
        <title>Tritrichomonas musculus Genome.</title>
        <authorList>
            <person name="Alves-Ferreira E."/>
            <person name="Grigg M."/>
            <person name="Lorenzi H."/>
            <person name="Galac M."/>
        </authorList>
    </citation>
    <scope>NUCLEOTIDE SEQUENCE [LARGE SCALE GENOMIC DNA]</scope>
    <source>
        <strain evidence="2 3">EAF2021</strain>
    </source>
</reference>
<name>A0ABR2KBZ3_9EUKA</name>
<keyword evidence="3" id="KW-1185">Reference proteome</keyword>
<organism evidence="2 3">
    <name type="scientific">Tritrichomonas musculus</name>
    <dbReference type="NCBI Taxonomy" id="1915356"/>
    <lineage>
        <taxon>Eukaryota</taxon>
        <taxon>Metamonada</taxon>
        <taxon>Parabasalia</taxon>
        <taxon>Tritrichomonadida</taxon>
        <taxon>Tritrichomonadidae</taxon>
        <taxon>Tritrichomonas</taxon>
    </lineage>
</organism>
<evidence type="ECO:0000313" key="3">
    <source>
        <dbReference type="Proteomes" id="UP001470230"/>
    </source>
</evidence>
<dbReference type="Pfam" id="PF20434">
    <property type="entry name" value="BD-FAE"/>
    <property type="match status" value="1"/>
</dbReference>
<dbReference type="Gene3D" id="3.40.50.1820">
    <property type="entry name" value="alpha/beta hydrolase"/>
    <property type="match status" value="1"/>
</dbReference>
<dbReference type="SUPFAM" id="SSF53474">
    <property type="entry name" value="alpha/beta-Hydrolases"/>
    <property type="match status" value="1"/>
</dbReference>
<dbReference type="InterPro" id="IPR048124">
    <property type="entry name" value="Tannase_B"/>
</dbReference>
<evidence type="ECO:0000259" key="1">
    <source>
        <dbReference type="Pfam" id="PF20434"/>
    </source>
</evidence>
<comment type="caution">
    <text evidence="2">The sequence shown here is derived from an EMBL/GenBank/DDBJ whole genome shotgun (WGS) entry which is preliminary data.</text>
</comment>
<proteinExistence type="predicted"/>
<sequence length="463" mass="52096">MIFDKNKYQKEQITINGETIRIRSFRDLLYVKTPNHEELQKINIFAPEPFYEGKSINGYNINTAPVLIPNSVGGFLTAFSEDPSLDSSQPPVPNIIFLALQHGYVVVSPSLRGRTEKDKSGKFIGKAPSSINDLKSVIRYLHFFASELPGDEDKIISNGASAGGCLSALLGSTGNHPDYDSNESFSASDDVFASSVYCPIMNFEHADSCYEWLFKNVSDYCGDVAKIDENGKLSFQHVEGKLNEDLIELSEKVASLFPEYINSLDLHDDEGNKLCLDEDGNNGSFINFLEKILISSAQKAIEKGIDVSNKKWIKLINNKKVVSVDMVEYVKELKRIKPPLVFDDLNNNGSINDLFGNEKTKAMHFTDFSQAKSSIDSCIADDKVIKLMNPMRYIDDDKAKKAKYWRIRQGTNDNHIPFVISALLAIKLKNNGADVDFQMTWETDHYGNYDIDELFSWIDHICK</sequence>
<dbReference type="NCBIfam" id="NF041556">
    <property type="entry name" value="tannase_B"/>
    <property type="match status" value="1"/>
</dbReference>
<dbReference type="Proteomes" id="UP001470230">
    <property type="component" value="Unassembled WGS sequence"/>
</dbReference>
<dbReference type="InterPro" id="IPR049492">
    <property type="entry name" value="BD-FAE-like_dom"/>
</dbReference>
<accession>A0ABR2KBZ3</accession>
<evidence type="ECO:0000313" key="2">
    <source>
        <dbReference type="EMBL" id="KAK8888391.1"/>
    </source>
</evidence>